<accession>A0A1M7ZI48</accession>
<evidence type="ECO:0000313" key="2">
    <source>
        <dbReference type="Proteomes" id="UP000184609"/>
    </source>
</evidence>
<dbReference type="Proteomes" id="UP000184609">
    <property type="component" value="Unassembled WGS sequence"/>
</dbReference>
<protein>
    <submittedName>
        <fullName evidence="1">Uncharacterized protein</fullName>
    </submittedName>
</protein>
<proteinExistence type="predicted"/>
<name>A0A1M7ZI48_9BACT</name>
<dbReference type="AlphaFoldDB" id="A0A1M7ZI48"/>
<organism evidence="1 2">
    <name type="scientific">Algoriphagus zhangzhouensis</name>
    <dbReference type="NCBI Taxonomy" id="1073327"/>
    <lineage>
        <taxon>Bacteria</taxon>
        <taxon>Pseudomonadati</taxon>
        <taxon>Bacteroidota</taxon>
        <taxon>Cytophagia</taxon>
        <taxon>Cytophagales</taxon>
        <taxon>Cyclobacteriaceae</taxon>
        <taxon>Algoriphagus</taxon>
    </lineage>
</organism>
<dbReference type="RefSeq" id="WP_073572998.1">
    <property type="nucleotide sequence ID" value="NZ_FRXN01000005.1"/>
</dbReference>
<keyword evidence="2" id="KW-1185">Reference proteome</keyword>
<sequence length="83" mass="9445">MLLQISNASFLIENCEKDKSCISVKSDSQEELYRLFCSSKALEIVSGPMPFKLRVSRQEFSNSLIMLVKEIDYTNFDGVTQIS</sequence>
<evidence type="ECO:0000313" key="1">
    <source>
        <dbReference type="EMBL" id="SHO64346.1"/>
    </source>
</evidence>
<reference evidence="2" key="1">
    <citation type="submission" date="2016-12" db="EMBL/GenBank/DDBJ databases">
        <authorList>
            <person name="Varghese N."/>
            <person name="Submissions S."/>
        </authorList>
    </citation>
    <scope>NUCLEOTIDE SEQUENCE [LARGE SCALE GENOMIC DNA]</scope>
    <source>
        <strain evidence="2">DSM 25035</strain>
    </source>
</reference>
<dbReference type="EMBL" id="FRXN01000005">
    <property type="protein sequence ID" value="SHO64346.1"/>
    <property type="molecule type" value="Genomic_DNA"/>
</dbReference>
<dbReference type="OrthoDB" id="839304at2"/>
<gene>
    <name evidence="1" type="ORF">SAMN04488108_3390</name>
</gene>